<dbReference type="Gene3D" id="2.60.40.380">
    <property type="entry name" value="Purple acid phosphatase-like, N-terminal"/>
    <property type="match status" value="1"/>
</dbReference>
<dbReference type="InterPro" id="IPR015914">
    <property type="entry name" value="PAPs_N"/>
</dbReference>
<keyword evidence="4" id="KW-1133">Transmembrane helix</keyword>
<dbReference type="EMBL" id="SHOA02000002">
    <property type="protein sequence ID" value="TDH64951.1"/>
    <property type="molecule type" value="Genomic_DNA"/>
</dbReference>
<dbReference type="OrthoDB" id="45007at2759"/>
<reference evidence="8 9" key="1">
    <citation type="journal article" date="2021" name="Genome Biol.">
        <title>AFLAP: assembly-free linkage analysis pipeline using k-mers from genome sequencing data.</title>
        <authorList>
            <person name="Fletcher K."/>
            <person name="Zhang L."/>
            <person name="Gil J."/>
            <person name="Han R."/>
            <person name="Cavanaugh K."/>
            <person name="Michelmore R."/>
        </authorList>
    </citation>
    <scope>NUCLEOTIDE SEQUENCE [LARGE SCALE GENOMIC DNA]</scope>
    <source>
        <strain evidence="8 9">SF5</strain>
    </source>
</reference>
<evidence type="ECO:0000256" key="1">
    <source>
        <dbReference type="ARBA" id="ARBA00022729"/>
    </source>
</evidence>
<dbReference type="Pfam" id="PF00149">
    <property type="entry name" value="Metallophos"/>
    <property type="match status" value="1"/>
</dbReference>
<evidence type="ECO:0000259" key="7">
    <source>
        <dbReference type="Pfam" id="PF16656"/>
    </source>
</evidence>
<evidence type="ECO:0000313" key="8">
    <source>
        <dbReference type="EMBL" id="TDH64951.1"/>
    </source>
</evidence>
<gene>
    <name evidence="8" type="ORF">CCR75_000233</name>
</gene>
<evidence type="ECO:0000259" key="6">
    <source>
        <dbReference type="Pfam" id="PF14008"/>
    </source>
</evidence>
<accession>A0A976IAY7</accession>
<evidence type="ECO:0000259" key="5">
    <source>
        <dbReference type="Pfam" id="PF00149"/>
    </source>
</evidence>
<feature type="domain" description="Purple acid phosphatase N-terminal" evidence="7">
    <location>
        <begin position="240"/>
        <end position="346"/>
    </location>
</feature>
<keyword evidence="4" id="KW-0812">Transmembrane</keyword>
<dbReference type="SUPFAM" id="SSF56300">
    <property type="entry name" value="Metallo-dependent phosphatases"/>
    <property type="match status" value="1"/>
</dbReference>
<dbReference type="GO" id="GO:0003993">
    <property type="term" value="F:acid phosphatase activity"/>
    <property type="evidence" value="ECO:0007669"/>
    <property type="project" value="UniProtKB-EC"/>
</dbReference>
<organism evidence="8 9">
    <name type="scientific">Bremia lactucae</name>
    <name type="common">Lettuce downy mildew</name>
    <dbReference type="NCBI Taxonomy" id="4779"/>
    <lineage>
        <taxon>Eukaryota</taxon>
        <taxon>Sar</taxon>
        <taxon>Stramenopiles</taxon>
        <taxon>Oomycota</taxon>
        <taxon>Peronosporomycetes</taxon>
        <taxon>Peronosporales</taxon>
        <taxon>Peronosporaceae</taxon>
        <taxon>Bremia</taxon>
    </lineage>
</organism>
<comment type="catalytic activity">
    <reaction evidence="3">
        <text>a phosphate monoester + H2O = an alcohol + phosphate</text>
        <dbReference type="Rhea" id="RHEA:15017"/>
        <dbReference type="ChEBI" id="CHEBI:15377"/>
        <dbReference type="ChEBI" id="CHEBI:30879"/>
        <dbReference type="ChEBI" id="CHEBI:43474"/>
        <dbReference type="ChEBI" id="CHEBI:67140"/>
        <dbReference type="EC" id="3.1.3.2"/>
    </reaction>
</comment>
<dbReference type="RefSeq" id="XP_067814450.1">
    <property type="nucleotide sequence ID" value="XM_067958341.1"/>
</dbReference>
<keyword evidence="9" id="KW-1185">Reference proteome</keyword>
<dbReference type="PANTHER" id="PTHR45867:SF10">
    <property type="entry name" value="PURPLE ACID PHOSPHATASE"/>
    <property type="match status" value="1"/>
</dbReference>
<evidence type="ECO:0000256" key="3">
    <source>
        <dbReference type="RuleBase" id="RU361203"/>
    </source>
</evidence>
<dbReference type="PANTHER" id="PTHR45867">
    <property type="entry name" value="PURPLE ACID PHOSPHATASE"/>
    <property type="match status" value="1"/>
</dbReference>
<dbReference type="InterPro" id="IPR025733">
    <property type="entry name" value="PAPs_C"/>
</dbReference>
<dbReference type="Proteomes" id="UP000294530">
    <property type="component" value="Unassembled WGS sequence"/>
</dbReference>
<dbReference type="InterPro" id="IPR004843">
    <property type="entry name" value="Calcineurin-like_PHP"/>
</dbReference>
<comment type="caution">
    <text evidence="8">The sequence shown here is derived from an EMBL/GenBank/DDBJ whole genome shotgun (WGS) entry which is preliminary data.</text>
</comment>
<dbReference type="InterPro" id="IPR041792">
    <property type="entry name" value="MPP_PAP"/>
</dbReference>
<keyword evidence="2" id="KW-0325">Glycoprotein</keyword>
<evidence type="ECO:0000313" key="9">
    <source>
        <dbReference type="Proteomes" id="UP000294530"/>
    </source>
</evidence>
<feature type="domain" description="Purple acid phosphatase C-terminal" evidence="6">
    <location>
        <begin position="598"/>
        <end position="655"/>
    </location>
</feature>
<name>A0A976IAY7_BRELC</name>
<dbReference type="AlphaFoldDB" id="A0A976IAY7"/>
<dbReference type="Pfam" id="PF16656">
    <property type="entry name" value="Pur_ac_phosph_N"/>
    <property type="match status" value="1"/>
</dbReference>
<dbReference type="EC" id="3.1.3.2" evidence="3"/>
<comment type="similarity">
    <text evidence="3">Belongs to the metallophosphoesterase superfamily. Purple acid phosphatase family.</text>
</comment>
<dbReference type="KEGG" id="blac:94344012"/>
<dbReference type="InterPro" id="IPR008963">
    <property type="entry name" value="Purple_acid_Pase-like_N"/>
</dbReference>
<dbReference type="GeneID" id="94344012"/>
<dbReference type="CDD" id="cd00839">
    <property type="entry name" value="MPP_PAPs"/>
    <property type="match status" value="1"/>
</dbReference>
<protein>
    <recommendedName>
        <fullName evidence="3">Purple acid phosphatase</fullName>
        <ecNumber evidence="3">3.1.3.2</ecNumber>
    </recommendedName>
</protein>
<evidence type="ECO:0000256" key="4">
    <source>
        <dbReference type="SAM" id="Phobius"/>
    </source>
</evidence>
<sequence length="719" mass="81499">MPAFSNQAAKSFAKSNHLHAAYLSIPVHIPCQEASISSLSTIDESVRSRFALKLSILLILLPILAVVVMKKTLIITPLHSAARTIQEFDDIFNNEKREVENCVPYNIFSTIVGSHAVVKWSTRRTYIPQVNLQKKGDITPALLNPWRSCHDVATDVEVRYRRLGLNDTMLVTKEPFERKVAHTDAIKKATLTTHSATIDLDQVNGAYEFTVGSIYHGWSAVHRLGVNVPYRGEAAEHCRPMHVHTAFGHTPGSLSVQWMTKQLCPEEDAQLRLIEGYHAHVELEGFPQTQVAAWANTTLFEDDGEAQSKRWIHIVRLEGLKADTRYTYVVGNAHYSSWSIPFVTKTAPACLLPGEKPKETRFLVTGDIGYQNAATLPMMQSEVAEGVVDGVVSIGDYAYDLDLMDGHVGDIFMQQIEPIAASVPFMVSPGNHEHHNTFSHYSERFRLMPSNKHDGVESVHIGGKDKEPKKVPNNWFYSFDVGLVHFAVISTELYFKKTFDLDGNVIERQEAWLEQDLARANANREQTPWLIVIGHRPMYCTSDHTNCGDMAAMLRKRLEHVLYQHGVDVYLCGHQHNYERAFDVYKSQTWKRTLNMRATTHILTGASGQYLTTIMRKSFERPAETWDAFRNNVIGYSRMVVANATHLHWQQIEADPENPAARGLYGKIIDDVWLVQENHVDCAFAFIASLALFLEYFNKLSRLVLYEAYGKKERQDIDM</sequence>
<feature type="transmembrane region" description="Helical" evidence="4">
    <location>
        <begin position="50"/>
        <end position="69"/>
    </location>
</feature>
<evidence type="ECO:0000256" key="2">
    <source>
        <dbReference type="ARBA" id="ARBA00023180"/>
    </source>
</evidence>
<dbReference type="Pfam" id="PF14008">
    <property type="entry name" value="Metallophos_C"/>
    <property type="match status" value="1"/>
</dbReference>
<dbReference type="InterPro" id="IPR029052">
    <property type="entry name" value="Metallo-depent_PP-like"/>
</dbReference>
<dbReference type="Gene3D" id="3.60.21.10">
    <property type="match status" value="1"/>
</dbReference>
<dbReference type="GO" id="GO:0046872">
    <property type="term" value="F:metal ion binding"/>
    <property type="evidence" value="ECO:0007669"/>
    <property type="project" value="InterPro"/>
</dbReference>
<proteinExistence type="inferred from homology"/>
<feature type="domain" description="Calcineurin-like phosphoesterase" evidence="5">
    <location>
        <begin position="361"/>
        <end position="578"/>
    </location>
</feature>
<keyword evidence="4" id="KW-0472">Membrane</keyword>
<dbReference type="SUPFAM" id="SSF49363">
    <property type="entry name" value="Purple acid phosphatase, N-terminal domain"/>
    <property type="match status" value="1"/>
</dbReference>
<keyword evidence="3" id="KW-0378">Hydrolase</keyword>
<keyword evidence="1" id="KW-0732">Signal</keyword>